<dbReference type="RefSeq" id="XP_007767842.1">
    <property type="nucleotide sequence ID" value="XM_007769652.1"/>
</dbReference>
<sequence>MTAWGISFALIEGVLSESQATSNNTQPIKDAPFPLTNLLDDSRSDSDLSCCLQKYQCNYNPMSGAIVKQDLPKDLPVLTKGDVTLKVAEEFEDAFCGYIEIKDIDKKKASKQLLCTFHNSAIRDWITTQWATLSALPLDDLFEKI</sequence>
<feature type="chain" id="PRO_5024373320" evidence="1">
    <location>
        <begin position="17"/>
        <end position="145"/>
    </location>
</feature>
<gene>
    <name evidence="2" type="ORF">CONPUDRAFT_152908</name>
</gene>
<dbReference type="Proteomes" id="UP000053558">
    <property type="component" value="Unassembled WGS sequence"/>
</dbReference>
<feature type="signal peptide" evidence="1">
    <location>
        <begin position="1"/>
        <end position="16"/>
    </location>
</feature>
<dbReference type="EMBL" id="JH711577">
    <property type="protein sequence ID" value="EIW82020.1"/>
    <property type="molecule type" value="Genomic_DNA"/>
</dbReference>
<dbReference type="GeneID" id="19203102"/>
<evidence type="ECO:0000256" key="1">
    <source>
        <dbReference type="SAM" id="SignalP"/>
    </source>
</evidence>
<protein>
    <submittedName>
        <fullName evidence="2">Uncharacterized protein</fullName>
    </submittedName>
</protein>
<proteinExistence type="predicted"/>
<accession>A0A5M3MSE7</accession>
<keyword evidence="3" id="KW-1185">Reference proteome</keyword>
<organism evidence="2 3">
    <name type="scientific">Coniophora puteana (strain RWD-64-598)</name>
    <name type="common">Brown rot fungus</name>
    <dbReference type="NCBI Taxonomy" id="741705"/>
    <lineage>
        <taxon>Eukaryota</taxon>
        <taxon>Fungi</taxon>
        <taxon>Dikarya</taxon>
        <taxon>Basidiomycota</taxon>
        <taxon>Agaricomycotina</taxon>
        <taxon>Agaricomycetes</taxon>
        <taxon>Agaricomycetidae</taxon>
        <taxon>Boletales</taxon>
        <taxon>Coniophorineae</taxon>
        <taxon>Coniophoraceae</taxon>
        <taxon>Coniophora</taxon>
    </lineage>
</organism>
<evidence type="ECO:0000313" key="3">
    <source>
        <dbReference type="Proteomes" id="UP000053558"/>
    </source>
</evidence>
<comment type="caution">
    <text evidence="2">The sequence shown here is derived from an EMBL/GenBank/DDBJ whole genome shotgun (WGS) entry which is preliminary data.</text>
</comment>
<dbReference type="KEGG" id="cput:CONPUDRAFT_152908"/>
<name>A0A5M3MSE7_CONPW</name>
<reference evidence="3" key="1">
    <citation type="journal article" date="2012" name="Science">
        <title>The Paleozoic origin of enzymatic lignin decomposition reconstructed from 31 fungal genomes.</title>
        <authorList>
            <person name="Floudas D."/>
            <person name="Binder M."/>
            <person name="Riley R."/>
            <person name="Barry K."/>
            <person name="Blanchette R.A."/>
            <person name="Henrissat B."/>
            <person name="Martinez A.T."/>
            <person name="Otillar R."/>
            <person name="Spatafora J.W."/>
            <person name="Yadav J.S."/>
            <person name="Aerts A."/>
            <person name="Benoit I."/>
            <person name="Boyd A."/>
            <person name="Carlson A."/>
            <person name="Copeland A."/>
            <person name="Coutinho P.M."/>
            <person name="de Vries R.P."/>
            <person name="Ferreira P."/>
            <person name="Findley K."/>
            <person name="Foster B."/>
            <person name="Gaskell J."/>
            <person name="Glotzer D."/>
            <person name="Gorecki P."/>
            <person name="Heitman J."/>
            <person name="Hesse C."/>
            <person name="Hori C."/>
            <person name="Igarashi K."/>
            <person name="Jurgens J.A."/>
            <person name="Kallen N."/>
            <person name="Kersten P."/>
            <person name="Kohler A."/>
            <person name="Kuees U."/>
            <person name="Kumar T.K.A."/>
            <person name="Kuo A."/>
            <person name="LaButti K."/>
            <person name="Larrondo L.F."/>
            <person name="Lindquist E."/>
            <person name="Ling A."/>
            <person name="Lombard V."/>
            <person name="Lucas S."/>
            <person name="Lundell T."/>
            <person name="Martin R."/>
            <person name="McLaughlin D.J."/>
            <person name="Morgenstern I."/>
            <person name="Morin E."/>
            <person name="Murat C."/>
            <person name="Nagy L.G."/>
            <person name="Nolan M."/>
            <person name="Ohm R.A."/>
            <person name="Patyshakuliyeva A."/>
            <person name="Rokas A."/>
            <person name="Ruiz-Duenas F.J."/>
            <person name="Sabat G."/>
            <person name="Salamov A."/>
            <person name="Samejima M."/>
            <person name="Schmutz J."/>
            <person name="Slot J.C."/>
            <person name="St John F."/>
            <person name="Stenlid J."/>
            <person name="Sun H."/>
            <person name="Sun S."/>
            <person name="Syed K."/>
            <person name="Tsang A."/>
            <person name="Wiebenga A."/>
            <person name="Young D."/>
            <person name="Pisabarro A."/>
            <person name="Eastwood D.C."/>
            <person name="Martin F."/>
            <person name="Cullen D."/>
            <person name="Grigoriev I.V."/>
            <person name="Hibbett D.S."/>
        </authorList>
    </citation>
    <scope>NUCLEOTIDE SEQUENCE [LARGE SCALE GENOMIC DNA]</scope>
    <source>
        <strain evidence="3">RWD-64-598 SS2</strain>
    </source>
</reference>
<keyword evidence="1" id="KW-0732">Signal</keyword>
<dbReference type="AlphaFoldDB" id="A0A5M3MSE7"/>
<evidence type="ECO:0000313" key="2">
    <source>
        <dbReference type="EMBL" id="EIW82020.1"/>
    </source>
</evidence>